<dbReference type="InterPro" id="IPR031107">
    <property type="entry name" value="Small_HSP"/>
</dbReference>
<sequence length="154" mass="18147">MSLVKFRRRPFGNLVRQDFFDMDDFFDNRSWVRNMLPDTFWNGKTTEPALNIKETEDKFEIELAAPGFAKKDFEITIEDGCLNISAEKSTSEEEKEENYTRREFSYNAFERSLQLPESVKEEAIKAKYKEGILSFDLLKKEELKKKPPKKVEIA</sequence>
<proteinExistence type="inferred from homology"/>
<evidence type="ECO:0000256" key="2">
    <source>
        <dbReference type="RuleBase" id="RU003616"/>
    </source>
</evidence>
<dbReference type="Pfam" id="PF00011">
    <property type="entry name" value="HSP20"/>
    <property type="match status" value="1"/>
</dbReference>
<protein>
    <submittedName>
        <fullName evidence="4">Hsp20/alpha crystallin family protein</fullName>
    </submittedName>
</protein>
<dbReference type="SUPFAM" id="SSF49764">
    <property type="entry name" value="HSP20-like chaperones"/>
    <property type="match status" value="1"/>
</dbReference>
<evidence type="ECO:0000259" key="3">
    <source>
        <dbReference type="PROSITE" id="PS01031"/>
    </source>
</evidence>
<comment type="similarity">
    <text evidence="1 2">Belongs to the small heat shock protein (HSP20) family.</text>
</comment>
<dbReference type="Proteomes" id="UP000598350">
    <property type="component" value="Unassembled WGS sequence"/>
</dbReference>
<dbReference type="PANTHER" id="PTHR11527">
    <property type="entry name" value="HEAT-SHOCK PROTEIN 20 FAMILY MEMBER"/>
    <property type="match status" value="1"/>
</dbReference>
<evidence type="ECO:0000313" key="4">
    <source>
        <dbReference type="EMBL" id="MBD0850207.1"/>
    </source>
</evidence>
<feature type="domain" description="SHSP" evidence="3">
    <location>
        <begin position="41"/>
        <end position="154"/>
    </location>
</feature>
<dbReference type="PROSITE" id="PS01031">
    <property type="entry name" value="SHSP"/>
    <property type="match status" value="1"/>
</dbReference>
<dbReference type="Gene3D" id="2.60.40.790">
    <property type="match status" value="1"/>
</dbReference>
<accession>A0ABR7V9D3</accession>
<gene>
    <name evidence="4" type="ORF">HPE63_05950</name>
</gene>
<reference evidence="4 5" key="1">
    <citation type="submission" date="2020-05" db="EMBL/GenBank/DDBJ databases">
        <title>The draft genome sequence of Maribacter arenosus CAU 1321.</title>
        <authorList>
            <person name="Mu L."/>
        </authorList>
    </citation>
    <scope>NUCLEOTIDE SEQUENCE [LARGE SCALE GENOMIC DNA]</scope>
    <source>
        <strain evidence="4 5">CAU 1321</strain>
    </source>
</reference>
<dbReference type="CDD" id="cd06464">
    <property type="entry name" value="ACD_sHsps-like"/>
    <property type="match status" value="1"/>
</dbReference>
<keyword evidence="5" id="KW-1185">Reference proteome</keyword>
<evidence type="ECO:0000313" key="5">
    <source>
        <dbReference type="Proteomes" id="UP000598350"/>
    </source>
</evidence>
<organism evidence="4 5">
    <name type="scientific">Maribacter arenosus</name>
    <dbReference type="NCBI Taxonomy" id="1854708"/>
    <lineage>
        <taxon>Bacteria</taxon>
        <taxon>Pseudomonadati</taxon>
        <taxon>Bacteroidota</taxon>
        <taxon>Flavobacteriia</taxon>
        <taxon>Flavobacteriales</taxon>
        <taxon>Flavobacteriaceae</taxon>
        <taxon>Maribacter</taxon>
    </lineage>
</organism>
<dbReference type="InterPro" id="IPR008978">
    <property type="entry name" value="HSP20-like_chaperone"/>
</dbReference>
<name>A0ABR7V9D3_9FLAO</name>
<evidence type="ECO:0000256" key="1">
    <source>
        <dbReference type="PROSITE-ProRule" id="PRU00285"/>
    </source>
</evidence>
<dbReference type="EMBL" id="JABTCG010000002">
    <property type="protein sequence ID" value="MBD0850207.1"/>
    <property type="molecule type" value="Genomic_DNA"/>
</dbReference>
<comment type="caution">
    <text evidence="4">The sequence shown here is derived from an EMBL/GenBank/DDBJ whole genome shotgun (WGS) entry which is preliminary data.</text>
</comment>
<dbReference type="InterPro" id="IPR002068">
    <property type="entry name" value="A-crystallin/Hsp20_dom"/>
</dbReference>
<dbReference type="RefSeq" id="WP_188313344.1">
    <property type="nucleotide sequence ID" value="NZ_JABTCG010000002.1"/>
</dbReference>